<feature type="region of interest" description="Disordered" evidence="1">
    <location>
        <begin position="94"/>
        <end position="127"/>
    </location>
</feature>
<protein>
    <submittedName>
        <fullName evidence="2">Uncharacterized protein</fullName>
    </submittedName>
</protein>
<keyword evidence="3" id="KW-1185">Reference proteome</keyword>
<evidence type="ECO:0000313" key="2">
    <source>
        <dbReference type="EMBL" id="KAG8201007.1"/>
    </source>
</evidence>
<feature type="region of interest" description="Disordered" evidence="1">
    <location>
        <begin position="150"/>
        <end position="178"/>
    </location>
</feature>
<dbReference type="Proteomes" id="UP000827092">
    <property type="component" value="Unassembled WGS sequence"/>
</dbReference>
<reference evidence="2 3" key="1">
    <citation type="journal article" date="2022" name="Nat. Ecol. Evol.">
        <title>A masculinizing supergene underlies an exaggerated male reproductive morph in a spider.</title>
        <authorList>
            <person name="Hendrickx F."/>
            <person name="De Corte Z."/>
            <person name="Sonet G."/>
            <person name="Van Belleghem S.M."/>
            <person name="Kostlbacher S."/>
            <person name="Vangestel C."/>
        </authorList>
    </citation>
    <scope>NUCLEOTIDE SEQUENCE [LARGE SCALE GENOMIC DNA]</scope>
    <source>
        <strain evidence="2">W744_W776</strain>
    </source>
</reference>
<feature type="compositionally biased region" description="Basic residues" evidence="1">
    <location>
        <begin position="94"/>
        <end position="111"/>
    </location>
</feature>
<comment type="caution">
    <text evidence="2">The sequence shown here is derived from an EMBL/GenBank/DDBJ whole genome shotgun (WGS) entry which is preliminary data.</text>
</comment>
<name>A0AAV6VWP4_9ARAC</name>
<organism evidence="2 3">
    <name type="scientific">Oedothorax gibbosus</name>
    <dbReference type="NCBI Taxonomy" id="931172"/>
    <lineage>
        <taxon>Eukaryota</taxon>
        <taxon>Metazoa</taxon>
        <taxon>Ecdysozoa</taxon>
        <taxon>Arthropoda</taxon>
        <taxon>Chelicerata</taxon>
        <taxon>Arachnida</taxon>
        <taxon>Araneae</taxon>
        <taxon>Araneomorphae</taxon>
        <taxon>Entelegynae</taxon>
        <taxon>Araneoidea</taxon>
        <taxon>Linyphiidae</taxon>
        <taxon>Erigoninae</taxon>
        <taxon>Oedothorax</taxon>
    </lineage>
</organism>
<gene>
    <name evidence="2" type="ORF">JTE90_021469</name>
</gene>
<sequence length="178" mass="20038">MLGMCSRQLTDGEGSLGMSSASFRSYFSRGVFRPNVCGRVVGVDLRVFDKSIFPWDGLGQNNVSYPIHLFATAPFANVIPQSLGGTAKVRTNIGRRKKEHKSHGARQKKSVPRIFRSVASSAHNTAGHRDTRRTWSILFRTFREERIQGDYCGADPKTRKWRPPGDDQKEKVSEKKPK</sequence>
<dbReference type="EMBL" id="JAFNEN010000010">
    <property type="protein sequence ID" value="KAG8201007.1"/>
    <property type="molecule type" value="Genomic_DNA"/>
</dbReference>
<evidence type="ECO:0000313" key="3">
    <source>
        <dbReference type="Proteomes" id="UP000827092"/>
    </source>
</evidence>
<dbReference type="AlphaFoldDB" id="A0AAV6VWP4"/>
<feature type="compositionally biased region" description="Basic and acidic residues" evidence="1">
    <location>
        <begin position="163"/>
        <end position="178"/>
    </location>
</feature>
<accession>A0AAV6VWP4</accession>
<proteinExistence type="predicted"/>
<evidence type="ECO:0000256" key="1">
    <source>
        <dbReference type="SAM" id="MobiDB-lite"/>
    </source>
</evidence>